<dbReference type="AlphaFoldDB" id="A0AAV1AVH4"/>
<sequence length="589" mass="68963">MMTLSKLLIPLFFGLTIFLFTTKFSNFFTIETFSNNQESNLLQQSFKLYLKRSNWRYAFIGFKNIEDPYSISPLWLPKTPKNRTIYMDASKCFPTDLPSHAITGNNCCPPMQSSYKFKEFDFQDYGASSNFPLRVRKPCHLIDQEFIAKFERGIALMKALPRDDPRSFYQQSKVHCAYCNGAYHQQYPFENLKIDIHRSWFFFPFHRWYLYFFERILCDLLGDPTFAIPFWSWDNIDGMQIPSYFTYPNSSLYHKLRDNNHMPPSIVDIQFYGDEHLVSPQKQISINIASMYKNMVLASTKELFMGSPLRHGDKTHPGIGSVECAPHNTLHTWVGAADTPNREDMGTFYTAARDPTFFPHHSNIDRMWGIWKKLGQGRRDYSDDEDWLDSHFFFYDEKATLVRVKVRDCLDIKKLGYVYQDQDLDRPWLNFQPTSTRMSKAQREAKRAKVFLSSKERNHFPIVLDSIKSVIVKRPRKLRSKLEKENEEEVLVIEGIEFRSDKYIKFDVHVNDDEDELSEYDQTEFVGSFVSLHNGHESGRISTRFKVGMSKVLENLEAHEDEDIVVTLVPKAGKGEVTIGNIMIEFLPY</sequence>
<evidence type="ECO:0000313" key="13">
    <source>
        <dbReference type="Proteomes" id="UP001157006"/>
    </source>
</evidence>
<dbReference type="GO" id="GO:0004097">
    <property type="term" value="F:catechol oxidase activity"/>
    <property type="evidence" value="ECO:0007669"/>
    <property type="project" value="InterPro"/>
</dbReference>
<dbReference type="Proteomes" id="UP001157006">
    <property type="component" value="Chromosome 5"/>
</dbReference>
<keyword evidence="4" id="KW-0560">Oxidoreductase</keyword>
<dbReference type="SMR" id="A0AAV1AVH4"/>
<dbReference type="SUPFAM" id="SSF48056">
    <property type="entry name" value="Di-copper centre-containing domain"/>
    <property type="match status" value="1"/>
</dbReference>
<evidence type="ECO:0000256" key="9">
    <source>
        <dbReference type="PIRSR" id="PIRSR000290-3"/>
    </source>
</evidence>
<dbReference type="InterPro" id="IPR002227">
    <property type="entry name" value="Tyrosinase_Cu-bd"/>
</dbReference>
<dbReference type="PANTHER" id="PTHR11474">
    <property type="entry name" value="TYROSINASE FAMILY MEMBER"/>
    <property type="match status" value="1"/>
</dbReference>
<feature type="cross-link" description="2'-(S-cysteinyl)-histidine (Cys-His)" evidence="9">
    <location>
        <begin position="179"/>
        <end position="197"/>
    </location>
</feature>
<keyword evidence="3" id="KW-0883">Thioether bond</keyword>
<evidence type="ECO:0000256" key="7">
    <source>
        <dbReference type="PIRSR" id="PIRSR000290-1"/>
    </source>
</evidence>
<dbReference type="PANTHER" id="PTHR11474:SF76">
    <property type="entry name" value="SHKT DOMAIN-CONTAINING PROTEIN"/>
    <property type="match status" value="1"/>
</dbReference>
<dbReference type="InterPro" id="IPR022740">
    <property type="entry name" value="Polyphenol_oxidase_C"/>
</dbReference>
<evidence type="ECO:0000256" key="6">
    <source>
        <dbReference type="ARBA" id="ARBA00023157"/>
    </source>
</evidence>
<keyword evidence="6 8" id="KW-1015">Disulfide bond</keyword>
<dbReference type="PROSITE" id="PS00497">
    <property type="entry name" value="TYROSINASE_1"/>
    <property type="match status" value="1"/>
</dbReference>
<dbReference type="InterPro" id="IPR008922">
    <property type="entry name" value="Di-copper_centre_dom_sf"/>
</dbReference>
<keyword evidence="5 7" id="KW-0186">Copper</keyword>
<feature type="disulfide bond" evidence="8">
    <location>
        <begin position="92"/>
        <end position="108"/>
    </location>
</feature>
<protein>
    <recommendedName>
        <fullName evidence="10 11">Tyrosinase copper-binding domain-containing protein</fullName>
    </recommendedName>
</protein>
<dbReference type="PROSITE" id="PS00210">
    <property type="entry name" value="HEMOCYANIN_2"/>
    <property type="match status" value="1"/>
</dbReference>
<feature type="binding site" evidence="7">
    <location>
        <position position="175"/>
    </location>
    <ligand>
        <name>Cu cation</name>
        <dbReference type="ChEBI" id="CHEBI:23378"/>
        <label>A</label>
    </ligand>
</feature>
<dbReference type="Pfam" id="PF12143">
    <property type="entry name" value="PPO1_KFDV"/>
    <property type="match status" value="1"/>
</dbReference>
<gene>
    <name evidence="12" type="ORF">VFH_V063680</name>
</gene>
<evidence type="ECO:0000256" key="1">
    <source>
        <dbReference type="ARBA" id="ARBA00009928"/>
    </source>
</evidence>
<dbReference type="PROSITE" id="PS00498">
    <property type="entry name" value="TYROSINASE_2"/>
    <property type="match status" value="1"/>
</dbReference>
<evidence type="ECO:0000259" key="11">
    <source>
        <dbReference type="PROSITE" id="PS00498"/>
    </source>
</evidence>
<comment type="cofactor">
    <cofactor evidence="7">
        <name>Cu(2+)</name>
        <dbReference type="ChEBI" id="CHEBI:29036"/>
    </cofactor>
    <text evidence="7">Binds 2 copper ions per subunit.</text>
</comment>
<accession>A0AAV1AVH4</accession>
<feature type="binding site" evidence="7">
    <location>
        <position position="361"/>
    </location>
    <ligand>
        <name>Cu cation</name>
        <dbReference type="ChEBI" id="CHEBI:23378"/>
        <label>B</label>
    </ligand>
</feature>
<proteinExistence type="inferred from homology"/>
<dbReference type="InterPro" id="IPR013788">
    <property type="entry name" value="Hemocyanin/hexamerin"/>
</dbReference>
<dbReference type="EMBL" id="OX451740">
    <property type="protein sequence ID" value="CAI8613059.1"/>
    <property type="molecule type" value="Genomic_DNA"/>
</dbReference>
<evidence type="ECO:0000256" key="5">
    <source>
        <dbReference type="ARBA" id="ARBA00023008"/>
    </source>
</evidence>
<keyword evidence="13" id="KW-1185">Reference proteome</keyword>
<evidence type="ECO:0000256" key="4">
    <source>
        <dbReference type="ARBA" id="ARBA00023002"/>
    </source>
</evidence>
<evidence type="ECO:0000256" key="3">
    <source>
        <dbReference type="ARBA" id="ARBA00022784"/>
    </source>
</evidence>
<dbReference type="PIRSF" id="PIRSF000290">
    <property type="entry name" value="PPO_plant"/>
    <property type="match status" value="1"/>
</dbReference>
<comment type="similarity">
    <text evidence="1">Belongs to the tyrosinase family.</text>
</comment>
<evidence type="ECO:0000259" key="10">
    <source>
        <dbReference type="PROSITE" id="PS00497"/>
    </source>
</evidence>
<feature type="binding site" evidence="7">
    <location>
        <position position="197"/>
    </location>
    <ligand>
        <name>Cu cation</name>
        <dbReference type="ChEBI" id="CHEBI:23378"/>
        <label>A</label>
    </ligand>
</feature>
<feature type="binding site" evidence="7">
    <location>
        <position position="331"/>
    </location>
    <ligand>
        <name>Cu cation</name>
        <dbReference type="ChEBI" id="CHEBI:23378"/>
        <label>B</label>
    </ligand>
</feature>
<dbReference type="Gene3D" id="1.10.1280.10">
    <property type="entry name" value="Di-copper center containing domain from catechol oxidase"/>
    <property type="match status" value="1"/>
</dbReference>
<dbReference type="GO" id="GO:0046148">
    <property type="term" value="P:pigment biosynthetic process"/>
    <property type="evidence" value="ECO:0007669"/>
    <property type="project" value="InterPro"/>
</dbReference>
<feature type="domain" description="Tyrosinase copper-binding" evidence="10">
    <location>
        <begin position="197"/>
        <end position="214"/>
    </location>
</feature>
<feature type="binding site" evidence="7">
    <location>
        <position position="327"/>
    </location>
    <ligand>
        <name>Cu cation</name>
        <dbReference type="ChEBI" id="CHEBI:23378"/>
        <label>B</label>
    </ligand>
</feature>
<feature type="domain" description="Tyrosinase copper-binding" evidence="11">
    <location>
        <begin position="354"/>
        <end position="365"/>
    </location>
</feature>
<dbReference type="InterPro" id="IPR022739">
    <property type="entry name" value="Polyphenol_oxidase_cen"/>
</dbReference>
<evidence type="ECO:0000256" key="2">
    <source>
        <dbReference type="ARBA" id="ARBA00022723"/>
    </source>
</evidence>
<dbReference type="Pfam" id="PF12142">
    <property type="entry name" value="PPO1_DWL"/>
    <property type="match status" value="1"/>
</dbReference>
<name>A0AAV1AVH4_VICFA</name>
<dbReference type="PRINTS" id="PR00092">
    <property type="entry name" value="TYROSINASE"/>
</dbReference>
<dbReference type="GO" id="GO:0046872">
    <property type="term" value="F:metal ion binding"/>
    <property type="evidence" value="ECO:0007669"/>
    <property type="project" value="UniProtKB-KW"/>
</dbReference>
<dbReference type="InterPro" id="IPR016213">
    <property type="entry name" value="Polyphenol_oxidase"/>
</dbReference>
<organism evidence="12 13">
    <name type="scientific">Vicia faba</name>
    <name type="common">Broad bean</name>
    <name type="synonym">Faba vulgaris</name>
    <dbReference type="NCBI Taxonomy" id="3906"/>
    <lineage>
        <taxon>Eukaryota</taxon>
        <taxon>Viridiplantae</taxon>
        <taxon>Streptophyta</taxon>
        <taxon>Embryophyta</taxon>
        <taxon>Tracheophyta</taxon>
        <taxon>Spermatophyta</taxon>
        <taxon>Magnoliopsida</taxon>
        <taxon>eudicotyledons</taxon>
        <taxon>Gunneridae</taxon>
        <taxon>Pentapetalae</taxon>
        <taxon>rosids</taxon>
        <taxon>fabids</taxon>
        <taxon>Fabales</taxon>
        <taxon>Fabaceae</taxon>
        <taxon>Papilionoideae</taxon>
        <taxon>50 kb inversion clade</taxon>
        <taxon>NPAAA clade</taxon>
        <taxon>Hologalegina</taxon>
        <taxon>IRL clade</taxon>
        <taxon>Fabeae</taxon>
        <taxon>Vicia</taxon>
    </lineage>
</organism>
<evidence type="ECO:0000256" key="8">
    <source>
        <dbReference type="PIRSR" id="PIRSR000290-2"/>
    </source>
</evidence>
<feature type="binding site" evidence="7">
    <location>
        <position position="206"/>
    </location>
    <ligand>
        <name>Cu cation</name>
        <dbReference type="ChEBI" id="CHEBI:23378"/>
        <label>A</label>
    </ligand>
</feature>
<feature type="disulfide bond" evidence="8">
    <location>
        <begin position="107"/>
        <end position="176"/>
    </location>
</feature>
<dbReference type="InterPro" id="IPR050316">
    <property type="entry name" value="Tyrosinase/Hemocyanin"/>
</dbReference>
<dbReference type="Pfam" id="PF00264">
    <property type="entry name" value="Tyrosinase"/>
    <property type="match status" value="1"/>
</dbReference>
<evidence type="ECO:0000313" key="12">
    <source>
        <dbReference type="EMBL" id="CAI8613059.1"/>
    </source>
</evidence>
<keyword evidence="2 7" id="KW-0479">Metal-binding</keyword>
<reference evidence="12 13" key="1">
    <citation type="submission" date="2023-01" db="EMBL/GenBank/DDBJ databases">
        <authorList>
            <person name="Kreplak J."/>
        </authorList>
    </citation>
    <scope>NUCLEOTIDE SEQUENCE [LARGE SCALE GENOMIC DNA]</scope>
</reference>